<dbReference type="Gene3D" id="3.10.129.10">
    <property type="entry name" value="Hotdog Thioesterase"/>
    <property type="match status" value="1"/>
</dbReference>
<evidence type="ECO:0000259" key="3">
    <source>
        <dbReference type="Pfam" id="PF03061"/>
    </source>
</evidence>
<dbReference type="OrthoDB" id="5472145at2"/>
<dbReference type="SUPFAM" id="SSF54637">
    <property type="entry name" value="Thioesterase/thiol ester dehydrase-isomerase"/>
    <property type="match status" value="1"/>
</dbReference>
<dbReference type="PANTHER" id="PTHR43240:SF5">
    <property type="entry name" value="1,4-DIHYDROXY-2-NAPHTHOYL-COA THIOESTERASE 1"/>
    <property type="match status" value="1"/>
</dbReference>
<accession>A0A0M5IYT0</accession>
<dbReference type="InterPro" id="IPR003736">
    <property type="entry name" value="PAAI_dom"/>
</dbReference>
<comment type="similarity">
    <text evidence="1">Belongs to the thioesterase PaaI family.</text>
</comment>
<reference evidence="4 5" key="1">
    <citation type="submission" date="2015-07" db="EMBL/GenBank/DDBJ databases">
        <title>Isolation and Genomic Characterization of a Novel Halophilic Metal-Reducing Deltaproteobacterium from the Deep Subsurface.</title>
        <authorList>
            <person name="Badalamenti J.P."/>
            <person name="Summers Z.M."/>
            <person name="Gralnick J.A."/>
            <person name="Bond D.R."/>
        </authorList>
    </citation>
    <scope>NUCLEOTIDE SEQUENCE [LARGE SCALE GENOMIC DNA]</scope>
    <source>
        <strain evidence="4 5">WTL</strain>
    </source>
</reference>
<protein>
    <submittedName>
        <fullName evidence="4">Putative thioesterase</fullName>
    </submittedName>
</protein>
<dbReference type="InterPro" id="IPR029069">
    <property type="entry name" value="HotDog_dom_sf"/>
</dbReference>
<dbReference type="GO" id="GO:0061522">
    <property type="term" value="F:1,4-dihydroxy-2-naphthoyl-CoA thioesterase activity"/>
    <property type="evidence" value="ECO:0007669"/>
    <property type="project" value="TreeGrafter"/>
</dbReference>
<dbReference type="CDD" id="cd03443">
    <property type="entry name" value="PaaI_thioesterase"/>
    <property type="match status" value="1"/>
</dbReference>
<dbReference type="KEGG" id="des:DSOUD_1263"/>
<gene>
    <name evidence="4" type="ORF">DSOUD_1263</name>
</gene>
<dbReference type="AlphaFoldDB" id="A0A0M5IYT0"/>
<dbReference type="Proteomes" id="UP000057158">
    <property type="component" value="Chromosome"/>
</dbReference>
<dbReference type="InterPro" id="IPR006683">
    <property type="entry name" value="Thioestr_dom"/>
</dbReference>
<dbReference type="PANTHER" id="PTHR43240">
    <property type="entry name" value="1,4-DIHYDROXY-2-NAPHTHOYL-COA THIOESTERASE 1"/>
    <property type="match status" value="1"/>
</dbReference>
<dbReference type="Pfam" id="PF03061">
    <property type="entry name" value="4HBT"/>
    <property type="match status" value="1"/>
</dbReference>
<dbReference type="RefSeq" id="WP_053550194.1">
    <property type="nucleotide sequence ID" value="NZ_CP010802.1"/>
</dbReference>
<organism evidence="4 5">
    <name type="scientific">Desulfuromonas soudanensis</name>
    <dbReference type="NCBI Taxonomy" id="1603606"/>
    <lineage>
        <taxon>Bacteria</taxon>
        <taxon>Pseudomonadati</taxon>
        <taxon>Thermodesulfobacteriota</taxon>
        <taxon>Desulfuromonadia</taxon>
        <taxon>Desulfuromonadales</taxon>
        <taxon>Desulfuromonadaceae</taxon>
        <taxon>Desulfuromonas</taxon>
    </lineage>
</organism>
<dbReference type="PATRIC" id="fig|1603606.3.peg.1381"/>
<dbReference type="NCBIfam" id="TIGR00369">
    <property type="entry name" value="unchar_dom_1"/>
    <property type="match status" value="1"/>
</dbReference>
<evidence type="ECO:0000256" key="2">
    <source>
        <dbReference type="ARBA" id="ARBA00022801"/>
    </source>
</evidence>
<evidence type="ECO:0000313" key="4">
    <source>
        <dbReference type="EMBL" id="ALC16044.1"/>
    </source>
</evidence>
<keyword evidence="2" id="KW-0378">Hydrolase</keyword>
<dbReference type="GO" id="GO:0005829">
    <property type="term" value="C:cytosol"/>
    <property type="evidence" value="ECO:0007669"/>
    <property type="project" value="TreeGrafter"/>
</dbReference>
<keyword evidence="5" id="KW-1185">Reference proteome</keyword>
<dbReference type="EMBL" id="CP010802">
    <property type="protein sequence ID" value="ALC16044.1"/>
    <property type="molecule type" value="Genomic_DNA"/>
</dbReference>
<sequence length="154" mass="16246">MARLLVPEMTPVSPDGPPQFALEGWVDTAPFEDLLGIVIESAGKGRARLSLPFVVRLAQGGGVLHGGALTTLADTAVAMAIKTLLPAGTRFATTELSTRFLAPLCRGRVTAEACVTGPQGRTFQGEATVRDEEGCEVARFTSVFRVARGQGFDE</sequence>
<proteinExistence type="inferred from homology"/>
<name>A0A0M5IYT0_9BACT</name>
<dbReference type="STRING" id="1603606.DSOUD_1263"/>
<evidence type="ECO:0000256" key="1">
    <source>
        <dbReference type="ARBA" id="ARBA00008324"/>
    </source>
</evidence>
<evidence type="ECO:0000313" key="5">
    <source>
        <dbReference type="Proteomes" id="UP000057158"/>
    </source>
</evidence>
<feature type="domain" description="Thioesterase" evidence="3">
    <location>
        <begin position="61"/>
        <end position="135"/>
    </location>
</feature>